<dbReference type="SUPFAM" id="SSF54909">
    <property type="entry name" value="Dimeric alpha+beta barrel"/>
    <property type="match status" value="1"/>
</dbReference>
<evidence type="ECO:0000259" key="2">
    <source>
        <dbReference type="PROSITE" id="PS51725"/>
    </source>
</evidence>
<feature type="transmembrane region" description="Helical" evidence="1">
    <location>
        <begin position="128"/>
        <end position="150"/>
    </location>
</feature>
<gene>
    <name evidence="3" type="ORF">A3Q41_03087</name>
</gene>
<feature type="domain" description="ABM" evidence="2">
    <location>
        <begin position="10"/>
        <end position="98"/>
    </location>
</feature>
<dbReference type="Pfam" id="PF03992">
    <property type="entry name" value="ABM"/>
    <property type="match status" value="1"/>
</dbReference>
<organism evidence="3 4">
    <name type="scientific">Rhodococcoides fascians</name>
    <name type="common">Rhodococcus fascians</name>
    <dbReference type="NCBI Taxonomy" id="1828"/>
    <lineage>
        <taxon>Bacteria</taxon>
        <taxon>Bacillati</taxon>
        <taxon>Actinomycetota</taxon>
        <taxon>Actinomycetes</taxon>
        <taxon>Mycobacteriales</taxon>
        <taxon>Nocardiaceae</taxon>
        <taxon>Rhodococcoides</taxon>
    </lineage>
</organism>
<dbReference type="PROSITE" id="PS51725">
    <property type="entry name" value="ABM"/>
    <property type="match status" value="1"/>
</dbReference>
<sequence length="190" mass="21474">MAMTDTLEHVTTSVARRVREGHEADFVEWTDRGIDLVRTFPGFLGGGWLRSSAESSDYHVVYRFETHDHLEAWLRSEARRDWLGRGRPIADDVVTHRLSGVEGWFEPQSNLTDAVRVVGGPPPRWKQAVSIGVAFYAVSLLVNLVITPHLTHLNVALRTAVVVMMCTPLMVYVVMPFVTARLRKWLVPRG</sequence>
<dbReference type="EMBL" id="CP015220">
    <property type="protein sequence ID" value="AMY24378.1"/>
    <property type="molecule type" value="Genomic_DNA"/>
</dbReference>
<keyword evidence="1" id="KW-0812">Transmembrane</keyword>
<dbReference type="PANTHER" id="PTHR40057:SF1">
    <property type="entry name" value="SLR1162 PROTEIN"/>
    <property type="match status" value="1"/>
</dbReference>
<dbReference type="InterPro" id="IPR007138">
    <property type="entry name" value="ABM_dom"/>
</dbReference>
<evidence type="ECO:0000256" key="1">
    <source>
        <dbReference type="SAM" id="Phobius"/>
    </source>
</evidence>
<dbReference type="AlphaFoldDB" id="A0A143QNN4"/>
<keyword evidence="4" id="KW-1185">Reference proteome</keyword>
<dbReference type="KEGG" id="rhs:A3Q41_03087"/>
<dbReference type="InterPro" id="IPR011008">
    <property type="entry name" value="Dimeric_a/b-barrel"/>
</dbReference>
<dbReference type="Gene3D" id="3.30.70.100">
    <property type="match status" value="1"/>
</dbReference>
<feature type="transmembrane region" description="Helical" evidence="1">
    <location>
        <begin position="156"/>
        <end position="179"/>
    </location>
</feature>
<protein>
    <recommendedName>
        <fullName evidence="2">ABM domain-containing protein</fullName>
    </recommendedName>
</protein>
<dbReference type="InterPro" id="IPR038762">
    <property type="entry name" value="ABM_predict"/>
</dbReference>
<keyword evidence="1" id="KW-0472">Membrane</keyword>
<name>A0A143QNN4_RHOFA</name>
<reference evidence="4" key="2">
    <citation type="submission" date="2016-04" db="EMBL/GenBank/DDBJ databases">
        <title>Complete Genome and Plasmid Sequences for Rhodococcus fascians D188 and Draft Sequences for Rhodococcus spp. Isolates PBTS 1 and PBTS 2.</title>
        <authorList>
            <person name="Stamer R."/>
            <person name="Vereecke D."/>
            <person name="Zhang Y."/>
            <person name="Schilkey F."/>
            <person name="Devitt N."/>
            <person name="Randall J."/>
        </authorList>
    </citation>
    <scope>NUCLEOTIDE SEQUENCE [LARGE SCALE GENOMIC DNA]</scope>
    <source>
        <strain evidence="4">PBTS2</strain>
    </source>
</reference>
<dbReference type="PANTHER" id="PTHR40057">
    <property type="entry name" value="SLR1162 PROTEIN"/>
    <property type="match status" value="1"/>
</dbReference>
<accession>A0A143QNN4</accession>
<keyword evidence="1" id="KW-1133">Transmembrane helix</keyword>
<dbReference type="OrthoDB" id="3902805at2"/>
<dbReference type="Proteomes" id="UP000076038">
    <property type="component" value="Chromosome"/>
</dbReference>
<dbReference type="PATRIC" id="fig|1653479.3.peg.3123"/>
<evidence type="ECO:0000313" key="3">
    <source>
        <dbReference type="EMBL" id="AMY24378.1"/>
    </source>
</evidence>
<reference evidence="3 4" key="1">
    <citation type="journal article" date="2016" name="Genome Announc.">
        <title>Complete Genome and Plasmid Sequences for Rhodococcus fascians D188 and Draft Sequences for Rhodococcus Isolates PBTS 1 and PBTS 2.</title>
        <authorList>
            <person name="Stamler R.A."/>
            <person name="Vereecke D."/>
            <person name="Zhang Y."/>
            <person name="Schilkey F."/>
            <person name="Devitt N."/>
            <person name="Randall J.J."/>
        </authorList>
    </citation>
    <scope>NUCLEOTIDE SEQUENCE [LARGE SCALE GENOMIC DNA]</scope>
    <source>
        <strain evidence="3 4">PBTS2</strain>
    </source>
</reference>
<proteinExistence type="predicted"/>
<evidence type="ECO:0000313" key="4">
    <source>
        <dbReference type="Proteomes" id="UP000076038"/>
    </source>
</evidence>